<dbReference type="Proteomes" id="UP000271010">
    <property type="component" value="Unassembled WGS sequence"/>
</dbReference>
<dbReference type="AlphaFoldDB" id="A0A3M9N2D5"/>
<sequence length="169" mass="19073">MQPHAPQPEPDDTDDYFHAYFGADAEYYMDRLEQYRQGRKLMFNWGAFFFGIAWMLYRKLYKEALLAMATIVVLSFLVERLIQTAGLTGGAALLANNAFTIGWSLLLGFIGNWLYLRQAHIQVQKVLAQAPGQQAAFAQLQQMGGITFIPHIIVAALIAVLLLLTQFSR</sequence>
<feature type="transmembrane region" description="Helical" evidence="1">
    <location>
        <begin position="148"/>
        <end position="167"/>
    </location>
</feature>
<proteinExistence type="predicted"/>
<evidence type="ECO:0000256" key="1">
    <source>
        <dbReference type="SAM" id="Phobius"/>
    </source>
</evidence>
<feature type="transmembrane region" description="Helical" evidence="1">
    <location>
        <begin position="41"/>
        <end position="58"/>
    </location>
</feature>
<keyword evidence="1" id="KW-1133">Transmembrane helix</keyword>
<feature type="transmembrane region" description="Helical" evidence="1">
    <location>
        <begin position="64"/>
        <end position="82"/>
    </location>
</feature>
<dbReference type="InterPro" id="IPR024399">
    <property type="entry name" value="DUF2628"/>
</dbReference>
<keyword evidence="1" id="KW-0472">Membrane</keyword>
<keyword evidence="3" id="KW-1185">Reference proteome</keyword>
<dbReference type="RefSeq" id="WP_123132098.1">
    <property type="nucleotide sequence ID" value="NZ_RJJE01000003.1"/>
</dbReference>
<feature type="transmembrane region" description="Helical" evidence="1">
    <location>
        <begin position="94"/>
        <end position="115"/>
    </location>
</feature>
<reference evidence="2 3" key="1">
    <citation type="submission" date="2018-11" db="EMBL/GenBank/DDBJ databases">
        <title>Rufibacter latericius sp. nov., isolated from water in Baiyang Lake.</title>
        <authorList>
            <person name="Yang Y."/>
        </authorList>
    </citation>
    <scope>NUCLEOTIDE SEQUENCE [LARGE SCALE GENOMIC DNA]</scope>
    <source>
        <strain evidence="2 3">MCC P1</strain>
    </source>
</reference>
<dbReference type="Pfam" id="PF10947">
    <property type="entry name" value="DUF2628"/>
    <property type="match status" value="1"/>
</dbReference>
<protein>
    <submittedName>
        <fullName evidence="2">DUF2628 domain-containing protein</fullName>
    </submittedName>
</protein>
<dbReference type="EMBL" id="RJJE01000003">
    <property type="protein sequence ID" value="RNI31961.1"/>
    <property type="molecule type" value="Genomic_DNA"/>
</dbReference>
<organism evidence="2 3">
    <name type="scientific">Rufibacter immobilis</name>
    <dbReference type="NCBI Taxonomy" id="1348778"/>
    <lineage>
        <taxon>Bacteria</taxon>
        <taxon>Pseudomonadati</taxon>
        <taxon>Bacteroidota</taxon>
        <taxon>Cytophagia</taxon>
        <taxon>Cytophagales</taxon>
        <taxon>Hymenobacteraceae</taxon>
        <taxon>Rufibacter</taxon>
    </lineage>
</organism>
<evidence type="ECO:0000313" key="2">
    <source>
        <dbReference type="EMBL" id="RNI31961.1"/>
    </source>
</evidence>
<gene>
    <name evidence="2" type="ORF">EFA69_05495</name>
</gene>
<name>A0A3M9N2D5_9BACT</name>
<keyword evidence="1" id="KW-0812">Transmembrane</keyword>
<dbReference type="OrthoDB" id="6691119at2"/>
<comment type="caution">
    <text evidence="2">The sequence shown here is derived from an EMBL/GenBank/DDBJ whole genome shotgun (WGS) entry which is preliminary data.</text>
</comment>
<accession>A0A3M9N2D5</accession>
<evidence type="ECO:0000313" key="3">
    <source>
        <dbReference type="Proteomes" id="UP000271010"/>
    </source>
</evidence>